<evidence type="ECO:0000313" key="2">
    <source>
        <dbReference type="EMBL" id="KZT03840.1"/>
    </source>
</evidence>
<dbReference type="RefSeq" id="XP_040761580.1">
    <property type="nucleotide sequence ID" value="XM_040907213.1"/>
</dbReference>
<dbReference type="InParanoid" id="A0A165CZS3"/>
<proteinExistence type="predicted"/>
<reference evidence="2 3" key="1">
    <citation type="journal article" date="2016" name="Mol. Biol. Evol.">
        <title>Comparative Genomics of Early-Diverging Mushroom-Forming Fungi Provides Insights into the Origins of Lignocellulose Decay Capabilities.</title>
        <authorList>
            <person name="Nagy L.G."/>
            <person name="Riley R."/>
            <person name="Tritt A."/>
            <person name="Adam C."/>
            <person name="Daum C."/>
            <person name="Floudas D."/>
            <person name="Sun H."/>
            <person name="Yadav J.S."/>
            <person name="Pangilinan J."/>
            <person name="Larsson K.H."/>
            <person name="Matsuura K."/>
            <person name="Barry K."/>
            <person name="Labutti K."/>
            <person name="Kuo R."/>
            <person name="Ohm R.A."/>
            <person name="Bhattacharya S.S."/>
            <person name="Shirouzu T."/>
            <person name="Yoshinaga Y."/>
            <person name="Martin F.M."/>
            <person name="Grigoriev I.V."/>
            <person name="Hibbett D.S."/>
        </authorList>
    </citation>
    <scope>NUCLEOTIDE SEQUENCE [LARGE SCALE GENOMIC DNA]</scope>
    <source>
        <strain evidence="2 3">93-53</strain>
    </source>
</reference>
<sequence length="309" mass="34758">MFWKATSADVEAVQTSGICRLVDSPCMSSRRGPSMPSSDMSMTEEAGPHVGGGREAEERLNAYDVIRGCVVDEARHFKSTGIVVFLCAFQRVQNGSSISIPNSLCDMRPVTSESPDDGRSWVCASALWYQEEMRIRPSRYVVVRLCSGTVRSETVLWYSGFLSARLMSVTYNLLQQLYFYLHFSNLNPRTFCNSTLLSGRLFGSMTYNINIYMCASYVRYTYPFSHEACHRGPVLYAQINGNTAFEATPNFAWADTSGLSPFLHRQLIVFAQDAPQRIHEFYQGGHSTFIGGFGGKERKFDCKESGRMR</sequence>
<dbReference type="EMBL" id="KV427641">
    <property type="protein sequence ID" value="KZT03840.1"/>
    <property type="molecule type" value="Genomic_DNA"/>
</dbReference>
<gene>
    <name evidence="2" type="ORF">LAESUDRAFT_715982</name>
</gene>
<dbReference type="AlphaFoldDB" id="A0A165CZS3"/>
<dbReference type="GeneID" id="63824242"/>
<dbReference type="Proteomes" id="UP000076871">
    <property type="component" value="Unassembled WGS sequence"/>
</dbReference>
<evidence type="ECO:0000256" key="1">
    <source>
        <dbReference type="SAM" id="MobiDB-lite"/>
    </source>
</evidence>
<keyword evidence="3" id="KW-1185">Reference proteome</keyword>
<protein>
    <submittedName>
        <fullName evidence="2">Uncharacterized protein</fullName>
    </submittedName>
</protein>
<organism evidence="2 3">
    <name type="scientific">Laetiporus sulphureus 93-53</name>
    <dbReference type="NCBI Taxonomy" id="1314785"/>
    <lineage>
        <taxon>Eukaryota</taxon>
        <taxon>Fungi</taxon>
        <taxon>Dikarya</taxon>
        <taxon>Basidiomycota</taxon>
        <taxon>Agaricomycotina</taxon>
        <taxon>Agaricomycetes</taxon>
        <taxon>Polyporales</taxon>
        <taxon>Laetiporus</taxon>
    </lineage>
</organism>
<evidence type="ECO:0000313" key="3">
    <source>
        <dbReference type="Proteomes" id="UP000076871"/>
    </source>
</evidence>
<feature type="region of interest" description="Disordered" evidence="1">
    <location>
        <begin position="28"/>
        <end position="54"/>
    </location>
</feature>
<feature type="compositionally biased region" description="Low complexity" evidence="1">
    <location>
        <begin position="28"/>
        <end position="41"/>
    </location>
</feature>
<name>A0A165CZS3_9APHY</name>
<accession>A0A165CZS3</accession>